<dbReference type="Proteomes" id="UP001501295">
    <property type="component" value="Unassembled WGS sequence"/>
</dbReference>
<proteinExistence type="predicted"/>
<keyword evidence="3" id="KW-1185">Reference proteome</keyword>
<accession>A0ABP8VLU8</accession>
<evidence type="ECO:0000313" key="2">
    <source>
        <dbReference type="EMBL" id="GAA4666677.1"/>
    </source>
</evidence>
<dbReference type="EMBL" id="BAABLM010000001">
    <property type="protein sequence ID" value="GAA4666677.1"/>
    <property type="molecule type" value="Genomic_DNA"/>
</dbReference>
<organism evidence="2 3">
    <name type="scientific">Frondihabitans cladoniiphilus</name>
    <dbReference type="NCBI Taxonomy" id="715785"/>
    <lineage>
        <taxon>Bacteria</taxon>
        <taxon>Bacillati</taxon>
        <taxon>Actinomycetota</taxon>
        <taxon>Actinomycetes</taxon>
        <taxon>Micrococcales</taxon>
        <taxon>Microbacteriaceae</taxon>
        <taxon>Frondihabitans</taxon>
    </lineage>
</organism>
<evidence type="ECO:0000313" key="3">
    <source>
        <dbReference type="Proteomes" id="UP001501295"/>
    </source>
</evidence>
<gene>
    <name evidence="2" type="ORF">GCM10025780_05600</name>
</gene>
<name>A0ABP8VLU8_9MICO</name>
<evidence type="ECO:0008006" key="4">
    <source>
        <dbReference type="Google" id="ProtNLM"/>
    </source>
</evidence>
<sequence>MTGGPENIAELAVTSREGVWCATTLNGSAYVIDFGEMTVRRTPDPNDDDEAKNLRKDGEERPLLGIDQIAIGSDMIFILDIRGDGTPTTRWTSPVIRIERVA</sequence>
<evidence type="ECO:0000256" key="1">
    <source>
        <dbReference type="SAM" id="MobiDB-lite"/>
    </source>
</evidence>
<comment type="caution">
    <text evidence="2">The sequence shown here is derived from an EMBL/GenBank/DDBJ whole genome shotgun (WGS) entry which is preliminary data.</text>
</comment>
<dbReference type="RefSeq" id="WP_345372963.1">
    <property type="nucleotide sequence ID" value="NZ_BAABLM010000001.1"/>
</dbReference>
<feature type="region of interest" description="Disordered" evidence="1">
    <location>
        <begin position="39"/>
        <end position="58"/>
    </location>
</feature>
<protein>
    <recommendedName>
        <fullName evidence="4">Phytase-like domain-containing protein</fullName>
    </recommendedName>
</protein>
<reference evidence="3" key="1">
    <citation type="journal article" date="2019" name="Int. J. Syst. Evol. Microbiol.">
        <title>The Global Catalogue of Microorganisms (GCM) 10K type strain sequencing project: providing services to taxonomists for standard genome sequencing and annotation.</title>
        <authorList>
            <consortium name="The Broad Institute Genomics Platform"/>
            <consortium name="The Broad Institute Genome Sequencing Center for Infectious Disease"/>
            <person name="Wu L."/>
            <person name="Ma J."/>
        </authorList>
    </citation>
    <scope>NUCLEOTIDE SEQUENCE [LARGE SCALE GENOMIC DNA]</scope>
    <source>
        <strain evidence="3">JCM 18956</strain>
    </source>
</reference>